<evidence type="ECO:0000313" key="4">
    <source>
        <dbReference type="Proteomes" id="UP001259572"/>
    </source>
</evidence>
<dbReference type="PRINTS" id="PR00080">
    <property type="entry name" value="SDRFAMILY"/>
</dbReference>
<dbReference type="PRINTS" id="PR00081">
    <property type="entry name" value="GDHRDH"/>
</dbReference>
<dbReference type="PANTHER" id="PTHR24321:SF8">
    <property type="entry name" value="ESTRADIOL 17-BETA-DEHYDROGENASE 8-RELATED"/>
    <property type="match status" value="1"/>
</dbReference>
<evidence type="ECO:0000313" key="3">
    <source>
        <dbReference type="EMBL" id="MDT9600534.1"/>
    </source>
</evidence>
<dbReference type="InterPro" id="IPR020904">
    <property type="entry name" value="Sc_DH/Rdtase_CS"/>
</dbReference>
<accession>A0ABU3QAV5</accession>
<name>A0ABU3QAV5_9SPHN</name>
<comment type="caution">
    <text evidence="3">The sequence shown here is derived from an EMBL/GenBank/DDBJ whole genome shotgun (WGS) entry which is preliminary data.</text>
</comment>
<keyword evidence="2 3" id="KW-0560">Oxidoreductase</keyword>
<dbReference type="InterPro" id="IPR036291">
    <property type="entry name" value="NAD(P)-bd_dom_sf"/>
</dbReference>
<dbReference type="SUPFAM" id="SSF51735">
    <property type="entry name" value="NAD(P)-binding Rossmann-fold domains"/>
    <property type="match status" value="1"/>
</dbReference>
<dbReference type="Gene3D" id="3.40.50.720">
    <property type="entry name" value="NAD(P)-binding Rossmann-like Domain"/>
    <property type="match status" value="1"/>
</dbReference>
<sequence>MAGIGSGVVTGAASGIGEGVMERLLADGANVVAVDRDGDALRRLGERYGTDRVALVEADVSLEASAATMVETCVSHFGQIDFLVNSAGISGPYIRLDETPAKDYDDVLGVNLRGTFLAMRAAIAAMREAQRPGAIVNICSLAGLKAVALISPYVASKFGVLGLTKTAAVENAAEGIRVNAICPGLIDTPMVKRNYGDEIDPFGIPMGKNGLPADIANAAAWLISDQASYVTGIFLPVDGGLSAI</sequence>
<reference evidence="3 4" key="1">
    <citation type="submission" date="2023-05" db="EMBL/GenBank/DDBJ databases">
        <authorList>
            <person name="Guo Y."/>
        </authorList>
    </citation>
    <scope>NUCLEOTIDE SEQUENCE [LARGE SCALE GENOMIC DNA]</scope>
    <source>
        <strain evidence="3 4">GR2756</strain>
    </source>
</reference>
<protein>
    <submittedName>
        <fullName evidence="3">SDR family oxidoreductase</fullName>
        <ecNumber evidence="3">1.-.-.-</ecNumber>
    </submittedName>
</protein>
<keyword evidence="4" id="KW-1185">Reference proteome</keyword>
<evidence type="ECO:0000256" key="1">
    <source>
        <dbReference type="ARBA" id="ARBA00006484"/>
    </source>
</evidence>
<dbReference type="GO" id="GO:0016491">
    <property type="term" value="F:oxidoreductase activity"/>
    <property type="evidence" value="ECO:0007669"/>
    <property type="project" value="UniProtKB-KW"/>
</dbReference>
<proteinExistence type="inferred from homology"/>
<dbReference type="Proteomes" id="UP001259572">
    <property type="component" value="Unassembled WGS sequence"/>
</dbReference>
<dbReference type="PANTHER" id="PTHR24321">
    <property type="entry name" value="DEHYDROGENASES, SHORT CHAIN"/>
    <property type="match status" value="1"/>
</dbReference>
<comment type="similarity">
    <text evidence="1">Belongs to the short-chain dehydrogenases/reductases (SDR) family.</text>
</comment>
<gene>
    <name evidence="3" type="ORF">RQX22_16360</name>
</gene>
<evidence type="ECO:0000256" key="2">
    <source>
        <dbReference type="ARBA" id="ARBA00023002"/>
    </source>
</evidence>
<dbReference type="EMBL" id="JAVUPU010000009">
    <property type="protein sequence ID" value="MDT9600534.1"/>
    <property type="molecule type" value="Genomic_DNA"/>
</dbReference>
<dbReference type="CDD" id="cd05233">
    <property type="entry name" value="SDR_c"/>
    <property type="match status" value="1"/>
</dbReference>
<dbReference type="EC" id="1.-.-.-" evidence="3"/>
<dbReference type="InterPro" id="IPR002347">
    <property type="entry name" value="SDR_fam"/>
</dbReference>
<dbReference type="PROSITE" id="PS00061">
    <property type="entry name" value="ADH_SHORT"/>
    <property type="match status" value="1"/>
</dbReference>
<dbReference type="Pfam" id="PF13561">
    <property type="entry name" value="adh_short_C2"/>
    <property type="match status" value="1"/>
</dbReference>
<dbReference type="RefSeq" id="WP_315727790.1">
    <property type="nucleotide sequence ID" value="NZ_JAVUPU010000009.1"/>
</dbReference>
<organism evidence="3 4">
    <name type="scientific">Sphingosinicella rhizophila</name>
    <dbReference type="NCBI Taxonomy" id="3050082"/>
    <lineage>
        <taxon>Bacteria</taxon>
        <taxon>Pseudomonadati</taxon>
        <taxon>Pseudomonadota</taxon>
        <taxon>Alphaproteobacteria</taxon>
        <taxon>Sphingomonadales</taxon>
        <taxon>Sphingosinicellaceae</taxon>
        <taxon>Sphingosinicella</taxon>
    </lineage>
</organism>